<dbReference type="PANTHER" id="PTHR43540:SF1">
    <property type="entry name" value="ISOCHORISMATASE HYDROLASE"/>
    <property type="match status" value="1"/>
</dbReference>
<evidence type="ECO:0000313" key="4">
    <source>
        <dbReference type="Proteomes" id="UP000267418"/>
    </source>
</evidence>
<dbReference type="PANTHER" id="PTHR43540">
    <property type="entry name" value="PEROXYUREIDOACRYLATE/UREIDOACRYLATE AMIDOHYDROLASE-RELATED"/>
    <property type="match status" value="1"/>
</dbReference>
<evidence type="ECO:0000259" key="2">
    <source>
        <dbReference type="Pfam" id="PF00857"/>
    </source>
</evidence>
<dbReference type="InterPro" id="IPR050272">
    <property type="entry name" value="Isochorismatase-like_hydrls"/>
</dbReference>
<keyword evidence="1" id="KW-0378">Hydrolase</keyword>
<dbReference type="InterPro" id="IPR036380">
    <property type="entry name" value="Isochorismatase-like_sf"/>
</dbReference>
<organism evidence="3 4">
    <name type="scientific">Variovorax gossypii</name>
    <dbReference type="NCBI Taxonomy" id="1679495"/>
    <lineage>
        <taxon>Bacteria</taxon>
        <taxon>Pseudomonadati</taxon>
        <taxon>Pseudomonadota</taxon>
        <taxon>Betaproteobacteria</taxon>
        <taxon>Burkholderiales</taxon>
        <taxon>Comamonadaceae</taxon>
        <taxon>Variovorax</taxon>
    </lineage>
</organism>
<dbReference type="Pfam" id="PF00857">
    <property type="entry name" value="Isochorismatase"/>
    <property type="match status" value="1"/>
</dbReference>
<protein>
    <submittedName>
        <fullName evidence="3">Isochorismatase family protein</fullName>
    </submittedName>
</protein>
<proteinExistence type="predicted"/>
<dbReference type="Proteomes" id="UP000267418">
    <property type="component" value="Unassembled WGS sequence"/>
</dbReference>
<reference evidence="3 4" key="1">
    <citation type="submission" date="2018-12" db="EMBL/GenBank/DDBJ databases">
        <title>The genome of Variovorax gossypii DSM 100435.</title>
        <authorList>
            <person name="Gao J."/>
            <person name="Sun J."/>
        </authorList>
    </citation>
    <scope>NUCLEOTIDE SEQUENCE [LARGE SCALE GENOMIC DNA]</scope>
    <source>
        <strain evidence="3 4">DSM 100435</strain>
    </source>
</reference>
<dbReference type="Gene3D" id="3.40.50.850">
    <property type="entry name" value="Isochorismatase-like"/>
    <property type="match status" value="1"/>
</dbReference>
<feature type="domain" description="Isochorismatase-like" evidence="2">
    <location>
        <begin position="25"/>
        <end position="196"/>
    </location>
</feature>
<evidence type="ECO:0000313" key="3">
    <source>
        <dbReference type="EMBL" id="RTQ30629.1"/>
    </source>
</evidence>
<dbReference type="GO" id="GO:0016787">
    <property type="term" value="F:hydrolase activity"/>
    <property type="evidence" value="ECO:0007669"/>
    <property type="project" value="UniProtKB-KW"/>
</dbReference>
<dbReference type="OrthoDB" id="5360912at2"/>
<dbReference type="EMBL" id="RXOE01000012">
    <property type="protein sequence ID" value="RTQ30629.1"/>
    <property type="molecule type" value="Genomic_DNA"/>
</dbReference>
<dbReference type="InterPro" id="IPR000868">
    <property type="entry name" value="Isochorismatase-like_dom"/>
</dbReference>
<dbReference type="AlphaFoldDB" id="A0A431TCN5"/>
<accession>A0A431TCN5</accession>
<name>A0A431TCN5_9BURK</name>
<dbReference type="SUPFAM" id="SSF52499">
    <property type="entry name" value="Isochorismatase-like hydrolases"/>
    <property type="match status" value="1"/>
</dbReference>
<gene>
    <name evidence="3" type="ORF">EJP69_28490</name>
</gene>
<keyword evidence="4" id="KW-1185">Reference proteome</keyword>
<evidence type="ECO:0000256" key="1">
    <source>
        <dbReference type="ARBA" id="ARBA00022801"/>
    </source>
</evidence>
<sequence>MNADPDIYQKQGFGNAVAPKAPYGLLIIDFVNGFADPLTFGGGNIEPAIECTRGLLAAARERRWPIVHTRVVYQDDGADANIFALKVPSILALREDAPQSQVVAQLQPRSGELVLRKIHPSAFFGTSLASWLSQRGVQTLLIAGCTTSGCVRASVVDAMCHGFRPLVVTDCVGDRSLQAHAANLFDMEQKYATLMPRDAALQATEAAQPHSVPA</sequence>
<dbReference type="RefSeq" id="WP_126473705.1">
    <property type="nucleotide sequence ID" value="NZ_RXOE01000012.1"/>
</dbReference>
<comment type="caution">
    <text evidence="3">The sequence shown here is derived from an EMBL/GenBank/DDBJ whole genome shotgun (WGS) entry which is preliminary data.</text>
</comment>